<feature type="repeat" description="ANK" evidence="3">
    <location>
        <begin position="478"/>
        <end position="510"/>
    </location>
</feature>
<keyword evidence="2 3" id="KW-0040">ANK repeat</keyword>
<comment type="caution">
    <text evidence="4">The sequence shown here is derived from an EMBL/GenBank/DDBJ whole genome shotgun (WGS) entry which is preliminary data.</text>
</comment>
<dbReference type="SMART" id="SM00248">
    <property type="entry name" value="ANK"/>
    <property type="match status" value="17"/>
</dbReference>
<evidence type="ECO:0000313" key="5">
    <source>
        <dbReference type="Proteomes" id="UP000186817"/>
    </source>
</evidence>
<proteinExistence type="predicted"/>
<dbReference type="OrthoDB" id="428358at2759"/>
<protein>
    <submittedName>
        <fullName evidence="4">Serine/threonine-protein phosphatase 6 regulatory ankyrin repeat subunit B</fullName>
    </submittedName>
</protein>
<evidence type="ECO:0000313" key="4">
    <source>
        <dbReference type="EMBL" id="OLQ14429.1"/>
    </source>
</evidence>
<dbReference type="InterPro" id="IPR002110">
    <property type="entry name" value="Ankyrin_rpt"/>
</dbReference>
<feature type="repeat" description="ANK" evidence="3">
    <location>
        <begin position="1464"/>
        <end position="1496"/>
    </location>
</feature>
<feature type="repeat" description="ANK" evidence="3">
    <location>
        <begin position="859"/>
        <end position="891"/>
    </location>
</feature>
<evidence type="ECO:0000256" key="2">
    <source>
        <dbReference type="ARBA" id="ARBA00023043"/>
    </source>
</evidence>
<dbReference type="Pfam" id="PF00023">
    <property type="entry name" value="Ank"/>
    <property type="match status" value="4"/>
</dbReference>
<dbReference type="Proteomes" id="UP000186817">
    <property type="component" value="Unassembled WGS sequence"/>
</dbReference>
<keyword evidence="1" id="KW-0677">Repeat</keyword>
<dbReference type="InterPro" id="IPR050745">
    <property type="entry name" value="Multifunctional_regulatory"/>
</dbReference>
<evidence type="ECO:0000256" key="3">
    <source>
        <dbReference type="PROSITE-ProRule" id="PRU00023"/>
    </source>
</evidence>
<sequence length="2402" mass="264114">MLVDFNNDLGRAAFVSHQWLAKEHPDPDFKQMVTLQDALKRILYNRSGCLSLDPITEAVVQTAKPLPMKVFQTETLFVWYDYFSCPQLHHPTQVSDETFKFEQNSAIHSIPAYIARCEFFLALCPVLDVEGKVLTAATWSSRGWCRLERAARELSPNSTWILIQSVTSIEAVGTILSFPSGTVGEGDFGIAEDSQKLASVMRKILMQKLNHCLRVGDLPGFRRHFNLQTVHLRGLEIEPVSGLLPSCESGDDVVAQFLHQNGLRKVGEADSAGWRPLHYAALAGNVEVLQGLLEKRADLNRRTSKDEPMLGFPPWMSALDLAVFYKHHEATCFLLSARAHPEGGVAPAVLHAANADNSEGIRLLCTAGARPLAGNLFGISSLQCAAGLAATAAVEELVLQGRPNSLDLSRALWDAAWFRGGSAELVQRLIALRADVNFQLDLPRDITVLGRLLFARKALQHRLGQERTVLTTHAYHVHGSTPLMQAIRSAQHEAAAALVAAGARLDLCNCRKWTAADFARGQSIPHFLQLGLEGDPSECGVDRLRCGVILNAETAAPILFPMYTVAADVLLKMTKVEPHEKLKAQGELIIFSRYLGRAAFVSHQWMSKHHPDPDFRQMCTLQDALRQILRGEGSLSLDLVTETMVQTAKPLHTKDFQTQAVFVWYDYFSCPQLEHRPYTVIEPDNLQQANAIHSIPAYIARCEFFIALCPVLDCPFEGKVLTAATWSRRGWCRLERAARELSPKSMWILIQSATSIEAVGTVLSFPSGTVGEGDFGIAEDRQKLASVMRKILMQKLNHCLRVGDLPGFRRHFNLQTVYLRGLDIAPVAGLLPSCEGGDDVVAEFLHQNGLRTVGSADSAGWRPLHYAALGGNVEVLRGLLEQRADVNRRTWKDEPILGFPPFLSALDLTVLFKHHEGTRLLLAARAHLEGGLAPVVQFAAIHDNAEGIRLLCTAGARPLARNLFGLSTLQCAAGLAATAAVEELVLQGRPNSLDLSRALWSATVFRGASPELVQRLIALRADIDFQTNLRRDYRPLGRLLFAGKACQHRFGRKTVLTAGAYHAHGSTPLMEAIRSAQFEAAAALIAAGARLDLRNSRSWAAADFARGQSIPRFVQLGLSGDPSECERVSSLALADGCVQDNELRLVWINSDDLQMGRWWFGKAAPMLFPMYTVAADVLLKMTTVEPHEKLKAGGELVAFSDDLGKAAFVSHQWLSKHHPDPEFRQMRTLQNALKRILNGSGSLSLSLITEALVQTAKPLPMQEFQVQKLYFWYDYFSCPQLERGSDKKRDMHQASAITSIPAYIARCSFFIALCPVLDCPFKSTVLTAATWSRRGWCRLERAARELSPNSTWILIQSETAIETVGTVLSFPSGPVGEGDFEMEEDRKKLAPVMRQILVQKLLHCLRVGDLAGFRRHFNLQTVHLRRLEIEPVGGLLPSCGDGDDAVAEFLHQNGLRNVGEADSTGWWPLHYAALAGNAEVLRGLLEKRTDVNRRTSKDEPILGFPPWVSALDLAVFYKHHEATQLLLTARAHLQGGVAPAVFVASNTDNAEGIRLLCAAGAKPLGRNMFGVSSLQNAAACAASAALEELVRQGLPGSLDLSRALFDAATIRGGSAELTHRLIALRADIDFQLNLPRDFSTLGRLLFAGKALQYQFCRKRTVLTTLAYHVHGSTPLMQAIRSAQFEAAAALIAAGARLDLRNCRHWTAADFARGQSIPRFLQLGLEGDPSECRRAQDVKRVGEEALRKSSDLLEEQGEISRYLRSDPAWSAEIIYRGLGSARFSVSLRRPSRLELMSSCLFGKPRTPLETYGRSLPDDADAAPMLFPMYTVAADVLLKMTTVAGGELVAFSDDLGKAAFVSHQWLSKHHPDPEFRQMSTLQNALKRILNGSGSLSLDCITEGVVRTAKPLPMQEFQVQKLYFWYDYFSCPQLEHQARASDNADDLQQARAINSIPAYISACHFFFALCPVVDCPLQGKVLTAASWSRRGWCCLERAARELSPNSTWILIQSETSIEAVGTALSFPSGSVGEGDFGIAEDRQKLASVMRKILMQKLNHCLRVGDLPGFRRHFNLQTVHLRGLEIEPLTGLLPSCEAHGGIDAVADFLHQNGLTRLGKADCTGWWPLHYAALAGNAKVLRGLLEKHADMNRRTSKDEPMLGFPPWMSALDLAVFYKHQEATRLLLAARARPEGGVSPAAMHAAIADNAEGIRLLCAAGARPLSLNIFSFNALQNAAGYAATAALEELVMQGRPNSLDLSRALFGAATVRGGSAELVYRLIALRADIDFQLNLPRDFSTLGRLLFAGKSLQYQIGRETVLTGVAYHVHGSTPLMHAIRSAQFEAAAALISAGARLDLCNCRHWTAADFARGQSIPRFLQLGLDGDPSECRRVFSLALADGYVEVPF</sequence>
<dbReference type="InterPro" id="IPR036770">
    <property type="entry name" value="Ankyrin_rpt-contain_sf"/>
</dbReference>
<feature type="repeat" description="ANK" evidence="3">
    <location>
        <begin position="272"/>
        <end position="304"/>
    </location>
</feature>
<dbReference type="Gene3D" id="1.25.40.20">
    <property type="entry name" value="Ankyrin repeat-containing domain"/>
    <property type="match status" value="8"/>
</dbReference>
<dbReference type="SUPFAM" id="SSF48403">
    <property type="entry name" value="Ankyrin repeat"/>
    <property type="match status" value="4"/>
</dbReference>
<accession>A0A1Q9F491</accession>
<dbReference type="SUPFAM" id="SSF140860">
    <property type="entry name" value="Pseudo ankyrin repeat-like"/>
    <property type="match status" value="1"/>
</dbReference>
<gene>
    <name evidence="4" type="primary">ANKRD44</name>
    <name evidence="4" type="ORF">AK812_SmicGene1381</name>
</gene>
<dbReference type="EMBL" id="LSRX01000015">
    <property type="protein sequence ID" value="OLQ14429.1"/>
    <property type="molecule type" value="Genomic_DNA"/>
</dbReference>
<evidence type="ECO:0000256" key="1">
    <source>
        <dbReference type="ARBA" id="ARBA00022737"/>
    </source>
</evidence>
<keyword evidence="5" id="KW-1185">Reference proteome</keyword>
<feature type="repeat" description="ANK" evidence="3">
    <location>
        <begin position="1064"/>
        <end position="1096"/>
    </location>
</feature>
<dbReference type="PROSITE" id="PS50297">
    <property type="entry name" value="ANK_REP_REGION"/>
    <property type="match status" value="7"/>
</dbReference>
<feature type="repeat" description="ANK" evidence="3">
    <location>
        <begin position="2324"/>
        <end position="2356"/>
    </location>
</feature>
<dbReference type="PANTHER" id="PTHR24189">
    <property type="entry name" value="MYOTROPHIN"/>
    <property type="match status" value="1"/>
</dbReference>
<dbReference type="PANTHER" id="PTHR24189:SF50">
    <property type="entry name" value="ANKYRIN REPEAT AND SOCS BOX PROTEIN 2"/>
    <property type="match status" value="1"/>
</dbReference>
<name>A0A1Q9F491_SYMMI</name>
<organism evidence="4 5">
    <name type="scientific">Symbiodinium microadriaticum</name>
    <name type="common">Dinoflagellate</name>
    <name type="synonym">Zooxanthella microadriatica</name>
    <dbReference type="NCBI Taxonomy" id="2951"/>
    <lineage>
        <taxon>Eukaryota</taxon>
        <taxon>Sar</taxon>
        <taxon>Alveolata</taxon>
        <taxon>Dinophyceae</taxon>
        <taxon>Suessiales</taxon>
        <taxon>Symbiodiniaceae</taxon>
        <taxon>Symbiodinium</taxon>
    </lineage>
</organism>
<reference evidence="4 5" key="1">
    <citation type="submission" date="2016-02" db="EMBL/GenBank/DDBJ databases">
        <title>Genome analysis of coral dinoflagellate symbionts highlights evolutionary adaptations to a symbiotic lifestyle.</title>
        <authorList>
            <person name="Aranda M."/>
            <person name="Li Y."/>
            <person name="Liew Y.J."/>
            <person name="Baumgarten S."/>
            <person name="Simakov O."/>
            <person name="Wilson M."/>
            <person name="Piel J."/>
            <person name="Ashoor H."/>
            <person name="Bougouffa S."/>
            <person name="Bajic V.B."/>
            <person name="Ryu T."/>
            <person name="Ravasi T."/>
            <person name="Bayer T."/>
            <person name="Micklem G."/>
            <person name="Kim H."/>
            <person name="Bhak J."/>
            <person name="Lajeunesse T.C."/>
            <person name="Voolstra C.R."/>
        </authorList>
    </citation>
    <scope>NUCLEOTIDE SEQUENCE [LARGE SCALE GENOMIC DNA]</scope>
    <source>
        <strain evidence="4 5">CCMP2467</strain>
    </source>
</reference>
<dbReference type="PROSITE" id="PS50088">
    <property type="entry name" value="ANK_REPEAT"/>
    <property type="match status" value="8"/>
</dbReference>
<feature type="repeat" description="ANK" evidence="3">
    <location>
        <begin position="2119"/>
        <end position="2151"/>
    </location>
</feature>
<feature type="repeat" description="ANK" evidence="3">
    <location>
        <begin position="1670"/>
        <end position="1702"/>
    </location>
</feature>